<protein>
    <submittedName>
        <fullName evidence="2">Uncharacterized protein</fullName>
    </submittedName>
</protein>
<evidence type="ECO:0000313" key="2">
    <source>
        <dbReference type="EMBL" id="CCD52227.1"/>
    </source>
</evidence>
<dbReference type="AlphaFoldDB" id="G2YKS9"/>
<keyword evidence="1" id="KW-0472">Membrane</keyword>
<reference evidence="3" key="1">
    <citation type="journal article" date="2011" name="PLoS Genet.">
        <title>Genomic analysis of the necrotrophic fungal pathogens Sclerotinia sclerotiorum and Botrytis cinerea.</title>
        <authorList>
            <person name="Amselem J."/>
            <person name="Cuomo C.A."/>
            <person name="van Kan J.A."/>
            <person name="Viaud M."/>
            <person name="Benito E.P."/>
            <person name="Couloux A."/>
            <person name="Coutinho P.M."/>
            <person name="de Vries R.P."/>
            <person name="Dyer P.S."/>
            <person name="Fillinger S."/>
            <person name="Fournier E."/>
            <person name="Gout L."/>
            <person name="Hahn M."/>
            <person name="Kohn L."/>
            <person name="Lapalu N."/>
            <person name="Plummer K.M."/>
            <person name="Pradier J.M."/>
            <person name="Quevillon E."/>
            <person name="Sharon A."/>
            <person name="Simon A."/>
            <person name="ten Have A."/>
            <person name="Tudzynski B."/>
            <person name="Tudzynski P."/>
            <person name="Wincker P."/>
            <person name="Andrew M."/>
            <person name="Anthouard V."/>
            <person name="Beever R.E."/>
            <person name="Beffa R."/>
            <person name="Benoit I."/>
            <person name="Bouzid O."/>
            <person name="Brault B."/>
            <person name="Chen Z."/>
            <person name="Choquer M."/>
            <person name="Collemare J."/>
            <person name="Cotton P."/>
            <person name="Danchin E.G."/>
            <person name="Da Silva C."/>
            <person name="Gautier A."/>
            <person name="Giraud C."/>
            <person name="Giraud T."/>
            <person name="Gonzalez C."/>
            <person name="Grossetete S."/>
            <person name="Guldener U."/>
            <person name="Henrissat B."/>
            <person name="Howlett B.J."/>
            <person name="Kodira C."/>
            <person name="Kretschmer M."/>
            <person name="Lappartient A."/>
            <person name="Leroch M."/>
            <person name="Levis C."/>
            <person name="Mauceli E."/>
            <person name="Neuveglise C."/>
            <person name="Oeser B."/>
            <person name="Pearson M."/>
            <person name="Poulain J."/>
            <person name="Poussereau N."/>
            <person name="Quesneville H."/>
            <person name="Rascle C."/>
            <person name="Schumacher J."/>
            <person name="Segurens B."/>
            <person name="Sexton A."/>
            <person name="Silva E."/>
            <person name="Sirven C."/>
            <person name="Soanes D.M."/>
            <person name="Talbot N.J."/>
            <person name="Templeton M."/>
            <person name="Yandava C."/>
            <person name="Yarden O."/>
            <person name="Zeng Q."/>
            <person name="Rollins J.A."/>
            <person name="Lebrun M.H."/>
            <person name="Dickman M."/>
        </authorList>
    </citation>
    <scope>NUCLEOTIDE SEQUENCE [LARGE SCALE GENOMIC DNA]</scope>
    <source>
        <strain evidence="3">T4</strain>
    </source>
</reference>
<sequence length="74" mass="8305">MIRVSSIFEESVCFFAHTASFRVNLFSFHHTLTSSYNFAASYSSIVSGIVFFGSLLHSIVPYNAIGVLVFQKYL</sequence>
<keyword evidence="1" id="KW-1133">Transmembrane helix</keyword>
<evidence type="ECO:0000313" key="3">
    <source>
        <dbReference type="Proteomes" id="UP000008177"/>
    </source>
</evidence>
<feature type="transmembrane region" description="Helical" evidence="1">
    <location>
        <begin position="45"/>
        <end position="70"/>
    </location>
</feature>
<dbReference type="HOGENOM" id="CLU_2687543_0_0_1"/>
<dbReference type="EMBL" id="FQ790341">
    <property type="protein sequence ID" value="CCD52227.1"/>
    <property type="molecule type" value="Genomic_DNA"/>
</dbReference>
<gene>
    <name evidence="2" type="ORF">BofuT4_uP080220.1</name>
</gene>
<name>G2YKS9_BOTF4</name>
<organism evidence="2 3">
    <name type="scientific">Botryotinia fuckeliana (strain T4)</name>
    <name type="common">Noble rot fungus</name>
    <name type="synonym">Botrytis cinerea</name>
    <dbReference type="NCBI Taxonomy" id="999810"/>
    <lineage>
        <taxon>Eukaryota</taxon>
        <taxon>Fungi</taxon>
        <taxon>Dikarya</taxon>
        <taxon>Ascomycota</taxon>
        <taxon>Pezizomycotina</taxon>
        <taxon>Leotiomycetes</taxon>
        <taxon>Helotiales</taxon>
        <taxon>Sclerotiniaceae</taxon>
        <taxon>Botrytis</taxon>
    </lineage>
</organism>
<keyword evidence="1" id="KW-0812">Transmembrane</keyword>
<proteinExistence type="predicted"/>
<accession>G2YKS9</accession>
<dbReference type="InParanoid" id="G2YKS9"/>
<evidence type="ECO:0000256" key="1">
    <source>
        <dbReference type="SAM" id="Phobius"/>
    </source>
</evidence>
<dbReference type="Proteomes" id="UP000008177">
    <property type="component" value="Unplaced contigs"/>
</dbReference>